<dbReference type="Pfam" id="PF01478">
    <property type="entry name" value="Peptidase_A24"/>
    <property type="match status" value="1"/>
</dbReference>
<comment type="subcellular location">
    <subcellularLocation>
        <location evidence="1">Cell membrane</location>
        <topology evidence="1">Multi-pass membrane protein</topology>
    </subcellularLocation>
</comment>
<dbReference type="AlphaFoldDB" id="D1YY04"/>
<dbReference type="InParanoid" id="D1YY04"/>
<feature type="transmembrane region" description="Helical" evidence="6">
    <location>
        <begin position="127"/>
        <end position="152"/>
    </location>
</feature>
<accession>D1YY04</accession>
<name>D1YY04_METPS</name>
<feature type="domain" description="Preflagellin peptidase C-terminal" evidence="8">
    <location>
        <begin position="166"/>
        <end position="256"/>
    </location>
</feature>
<reference evidence="10" key="3">
    <citation type="journal article" date="2011" name="PLoS ONE">
        <title>Genome sequence of a mesophilic hydrogenotrophic methanogen Methanocella paludicola, the first cultivated representative of the order Methanocellales.</title>
        <authorList>
            <person name="Sakai S."/>
            <person name="Takaki Y."/>
            <person name="Shimamura S."/>
            <person name="Sekine M."/>
            <person name="Tajima T."/>
            <person name="Kosugi H."/>
            <person name="Ichikawa N."/>
            <person name="Tasumi E."/>
            <person name="Hiraki A.T."/>
            <person name="Shimizu A."/>
            <person name="Kato Y."/>
            <person name="Nishiko R."/>
            <person name="Mori K."/>
            <person name="Fujita N."/>
            <person name="Imachi H."/>
            <person name="Takai K."/>
        </authorList>
    </citation>
    <scope>NUCLEOTIDE SEQUENCE [LARGE SCALE GENOMIC DNA]</scope>
    <source>
        <strain evidence="10">DSM 17711 / JCM 13418 / NBRC 101707 / SANAE</strain>
    </source>
</reference>
<protein>
    <submittedName>
        <fullName evidence="9">A24 family peptidase</fullName>
    </submittedName>
</protein>
<evidence type="ECO:0000256" key="2">
    <source>
        <dbReference type="ARBA" id="ARBA00022475"/>
    </source>
</evidence>
<evidence type="ECO:0000259" key="8">
    <source>
        <dbReference type="Pfam" id="PF06847"/>
    </source>
</evidence>
<evidence type="ECO:0000256" key="3">
    <source>
        <dbReference type="ARBA" id="ARBA00022692"/>
    </source>
</evidence>
<dbReference type="RefSeq" id="WP_012900005.1">
    <property type="nucleotide sequence ID" value="NC_013665.1"/>
</dbReference>
<feature type="transmembrane region" description="Helical" evidence="6">
    <location>
        <begin position="36"/>
        <end position="53"/>
    </location>
</feature>
<dbReference type="GO" id="GO:0004190">
    <property type="term" value="F:aspartic-type endopeptidase activity"/>
    <property type="evidence" value="ECO:0007669"/>
    <property type="project" value="InterPro"/>
</dbReference>
<dbReference type="KEGG" id="mpd:MCP_1254"/>
<feature type="transmembrane region" description="Helical" evidence="6">
    <location>
        <begin position="65"/>
        <end position="86"/>
    </location>
</feature>
<keyword evidence="4 6" id="KW-1133">Transmembrane helix</keyword>
<feature type="transmembrane region" description="Helical" evidence="6">
    <location>
        <begin position="98"/>
        <end position="121"/>
    </location>
</feature>
<evidence type="ECO:0000256" key="6">
    <source>
        <dbReference type="SAM" id="Phobius"/>
    </source>
</evidence>
<feature type="transmembrane region" description="Helical" evidence="6">
    <location>
        <begin position="6"/>
        <end position="24"/>
    </location>
</feature>
<dbReference type="Pfam" id="PF06847">
    <property type="entry name" value="Arc_PepC_II"/>
    <property type="match status" value="1"/>
</dbReference>
<evidence type="ECO:0000313" key="9">
    <source>
        <dbReference type="EMBL" id="BAI61326.1"/>
    </source>
</evidence>
<dbReference type="InterPro" id="IPR000045">
    <property type="entry name" value="Prepilin_IV_endopep_pep"/>
</dbReference>
<evidence type="ECO:0000256" key="1">
    <source>
        <dbReference type="ARBA" id="ARBA00004651"/>
    </source>
</evidence>
<evidence type="ECO:0000256" key="5">
    <source>
        <dbReference type="ARBA" id="ARBA00023136"/>
    </source>
</evidence>
<proteinExistence type="predicted"/>
<dbReference type="EMBL" id="AP011532">
    <property type="protein sequence ID" value="BAI61326.1"/>
    <property type="molecule type" value="Genomic_DNA"/>
</dbReference>
<dbReference type="STRING" id="304371.MCP_1254"/>
<dbReference type="Proteomes" id="UP000001882">
    <property type="component" value="Chromosome"/>
</dbReference>
<dbReference type="Gene3D" id="1.20.120.1220">
    <property type="match status" value="1"/>
</dbReference>
<keyword evidence="5 6" id="KW-0472">Membrane</keyword>
<gene>
    <name evidence="9" type="ordered locus">MCP_1254</name>
</gene>
<dbReference type="Gene3D" id="6.10.250.3240">
    <property type="match status" value="1"/>
</dbReference>
<reference evidence="9 10" key="1">
    <citation type="journal article" date="2007" name="Appl. Environ. Microbiol.">
        <title>Isolation of key methanogens for global methane emission from rice paddy fields: a novel isolate affiliated with the clone cluster rice cluster I.</title>
        <authorList>
            <person name="Sakai S."/>
            <person name="Imachi H."/>
            <person name="Sekiguchi Y."/>
            <person name="Ohashi A."/>
            <person name="Harada H."/>
            <person name="Kamagata Y."/>
        </authorList>
    </citation>
    <scope>NUCLEOTIDE SEQUENCE [LARGE SCALE GENOMIC DNA]</scope>
    <source>
        <strain evidence="10">DSM 17711 / JCM 13418 / NBRC 101707 / SANAE</strain>
    </source>
</reference>
<keyword evidence="3 6" id="KW-0812">Transmembrane</keyword>
<dbReference type="InterPro" id="IPR009655">
    <property type="entry name" value="Preflagellin_peptidase_C"/>
</dbReference>
<evidence type="ECO:0000313" key="10">
    <source>
        <dbReference type="Proteomes" id="UP000001882"/>
    </source>
</evidence>
<sequence length="267" mass="30199">MYGWEWLDIVRIAICLVILGYSCVTDWKIRRAPNRLWYIMGGIGLVLGLYQLYSLNFNNYLVFSWALNIIFIFVLMYFLFYFFQYFGMSGLGGADAKALMAIALMFPYYPIIDIAGLSLPLTSVSRSIIFGLAVFGNALALNLVVPIAILIYNLVTVPFGELAASPMMALTGYKASIENLKGKHVRLMHKYLETPEGKPEIKRTFSGVDISEEIYDRITKWKNEGIIGPKVWITPKIPFLIPITLGFILSIVYGDILMQIISLILIH</sequence>
<dbReference type="GeneID" id="8681235"/>
<organism evidence="9 10">
    <name type="scientific">Methanocella paludicola (strain DSM 17711 / JCM 13418 / NBRC 101707 / SANAE)</name>
    <dbReference type="NCBI Taxonomy" id="304371"/>
    <lineage>
        <taxon>Archaea</taxon>
        <taxon>Methanobacteriati</taxon>
        <taxon>Methanobacteriota</taxon>
        <taxon>Stenosarchaea group</taxon>
        <taxon>Methanomicrobia</taxon>
        <taxon>Methanocellales</taxon>
        <taxon>Methanocellaceae</taxon>
        <taxon>Methanocella</taxon>
    </lineage>
</organism>
<dbReference type="OrthoDB" id="19094at2157"/>
<reference evidence="9 10" key="2">
    <citation type="journal article" date="2008" name="Int. J. Syst. Evol. Microbiol.">
        <title>Methanocella paludicola gen. nov., sp. nov., a methane-producing archaeon, the first isolate of the lineage 'Rice Cluster I', and proposal of the new archaeal order Methanocellales ord. nov.</title>
        <authorList>
            <person name="Sakai S."/>
            <person name="Imachi H."/>
            <person name="Hanada S."/>
            <person name="Ohashi A."/>
            <person name="Harada H."/>
            <person name="Kamagata Y."/>
        </authorList>
    </citation>
    <scope>NUCLEOTIDE SEQUENCE [LARGE SCALE GENOMIC DNA]</scope>
    <source>
        <strain evidence="10">DSM 17711 / JCM 13418 / NBRC 101707 / SANAE</strain>
    </source>
</reference>
<dbReference type="GO" id="GO:0005886">
    <property type="term" value="C:plasma membrane"/>
    <property type="evidence" value="ECO:0007669"/>
    <property type="project" value="UniProtKB-SubCell"/>
</dbReference>
<evidence type="ECO:0000259" key="7">
    <source>
        <dbReference type="Pfam" id="PF01478"/>
    </source>
</evidence>
<dbReference type="InterPro" id="IPR052218">
    <property type="entry name" value="Preflagellin_Peptidase"/>
</dbReference>
<keyword evidence="2" id="KW-1003">Cell membrane</keyword>
<keyword evidence="10" id="KW-1185">Reference proteome</keyword>
<feature type="domain" description="Prepilin type IV endopeptidase peptidase" evidence="7">
    <location>
        <begin position="14"/>
        <end position="121"/>
    </location>
</feature>
<dbReference type="PANTHER" id="PTHR36506:SF1">
    <property type="entry name" value="PREFLAGELLIN PEPTIDASE"/>
    <property type="match status" value="1"/>
</dbReference>
<evidence type="ECO:0000256" key="4">
    <source>
        <dbReference type="ARBA" id="ARBA00022989"/>
    </source>
</evidence>
<feature type="transmembrane region" description="Helical" evidence="6">
    <location>
        <begin position="239"/>
        <end position="266"/>
    </location>
</feature>
<dbReference type="PANTHER" id="PTHR36506">
    <property type="entry name" value="PREFLAGELLIN PEPTIDASE"/>
    <property type="match status" value="1"/>
</dbReference>
<dbReference type="eggNOG" id="arCOG02298">
    <property type="taxonomic scope" value="Archaea"/>
</dbReference>